<dbReference type="Proteomes" id="UP000265566">
    <property type="component" value="Chromosome 4"/>
</dbReference>
<name>A0A396ICS2_MEDTR</name>
<sequence length="51" mass="6368">MYVLLNCLLYIDRFNVKFLYFKICEGYVGKNNNKYIYKFLDSLIFRDNFFF</sequence>
<accession>A0A396ICS2</accession>
<comment type="caution">
    <text evidence="1">The sequence shown here is derived from an EMBL/GenBank/DDBJ whole genome shotgun (WGS) entry which is preliminary data.</text>
</comment>
<protein>
    <submittedName>
        <fullName evidence="1">Uncharacterized protein</fullName>
    </submittedName>
</protein>
<dbReference type="AlphaFoldDB" id="A0A396ICS2"/>
<evidence type="ECO:0000313" key="1">
    <source>
        <dbReference type="EMBL" id="RHN60617.1"/>
    </source>
</evidence>
<reference evidence="2" key="1">
    <citation type="journal article" date="2018" name="Nat. Plants">
        <title>Whole-genome landscape of Medicago truncatula symbiotic genes.</title>
        <authorList>
            <person name="Pecrix Y."/>
            <person name="Staton S.E."/>
            <person name="Sallet E."/>
            <person name="Lelandais-Briere C."/>
            <person name="Moreau S."/>
            <person name="Carrere S."/>
            <person name="Blein T."/>
            <person name="Jardinaud M.F."/>
            <person name="Latrasse D."/>
            <person name="Zouine M."/>
            <person name="Zahm M."/>
            <person name="Kreplak J."/>
            <person name="Mayjonade B."/>
            <person name="Satge C."/>
            <person name="Perez M."/>
            <person name="Cauet S."/>
            <person name="Marande W."/>
            <person name="Chantry-Darmon C."/>
            <person name="Lopez-Roques C."/>
            <person name="Bouchez O."/>
            <person name="Berard A."/>
            <person name="Debelle F."/>
            <person name="Munos S."/>
            <person name="Bendahmane A."/>
            <person name="Berges H."/>
            <person name="Niebel A."/>
            <person name="Buitink J."/>
            <person name="Frugier F."/>
            <person name="Benhamed M."/>
            <person name="Crespi M."/>
            <person name="Gouzy J."/>
            <person name="Gamas P."/>
        </authorList>
    </citation>
    <scope>NUCLEOTIDE SEQUENCE [LARGE SCALE GENOMIC DNA]</scope>
    <source>
        <strain evidence="2">cv. Jemalong A17</strain>
    </source>
</reference>
<evidence type="ECO:0000313" key="2">
    <source>
        <dbReference type="Proteomes" id="UP000265566"/>
    </source>
</evidence>
<dbReference type="Gramene" id="rna22958">
    <property type="protein sequence ID" value="RHN60617.1"/>
    <property type="gene ID" value="gene22958"/>
</dbReference>
<dbReference type="EMBL" id="PSQE01000004">
    <property type="protein sequence ID" value="RHN60617.1"/>
    <property type="molecule type" value="Genomic_DNA"/>
</dbReference>
<organism evidence="1 2">
    <name type="scientific">Medicago truncatula</name>
    <name type="common">Barrel medic</name>
    <name type="synonym">Medicago tribuloides</name>
    <dbReference type="NCBI Taxonomy" id="3880"/>
    <lineage>
        <taxon>Eukaryota</taxon>
        <taxon>Viridiplantae</taxon>
        <taxon>Streptophyta</taxon>
        <taxon>Embryophyta</taxon>
        <taxon>Tracheophyta</taxon>
        <taxon>Spermatophyta</taxon>
        <taxon>Magnoliopsida</taxon>
        <taxon>eudicotyledons</taxon>
        <taxon>Gunneridae</taxon>
        <taxon>Pentapetalae</taxon>
        <taxon>rosids</taxon>
        <taxon>fabids</taxon>
        <taxon>Fabales</taxon>
        <taxon>Fabaceae</taxon>
        <taxon>Papilionoideae</taxon>
        <taxon>50 kb inversion clade</taxon>
        <taxon>NPAAA clade</taxon>
        <taxon>Hologalegina</taxon>
        <taxon>IRL clade</taxon>
        <taxon>Trifolieae</taxon>
        <taxon>Medicago</taxon>
    </lineage>
</organism>
<gene>
    <name evidence="1" type="ORF">MtrunA17_Chr4g0027791</name>
</gene>
<proteinExistence type="predicted"/>